<accession>A0A9P8QV84</accession>
<gene>
    <name evidence="1" type="ORF">Trco_002568</name>
</gene>
<protein>
    <submittedName>
        <fullName evidence="1">Uncharacterized protein</fullName>
    </submittedName>
</protein>
<evidence type="ECO:0000313" key="2">
    <source>
        <dbReference type="Proteomes" id="UP000827724"/>
    </source>
</evidence>
<organism evidence="1 2">
    <name type="scientific">Trichoderma cornu-damae</name>
    <dbReference type="NCBI Taxonomy" id="654480"/>
    <lineage>
        <taxon>Eukaryota</taxon>
        <taxon>Fungi</taxon>
        <taxon>Dikarya</taxon>
        <taxon>Ascomycota</taxon>
        <taxon>Pezizomycotina</taxon>
        <taxon>Sordariomycetes</taxon>
        <taxon>Hypocreomycetidae</taxon>
        <taxon>Hypocreales</taxon>
        <taxon>Hypocreaceae</taxon>
        <taxon>Trichoderma</taxon>
    </lineage>
</organism>
<reference evidence="1" key="1">
    <citation type="submission" date="2021-08" db="EMBL/GenBank/DDBJ databases">
        <title>Chromosome-Level Trichoderma cornu-damae using Hi-C Data.</title>
        <authorList>
            <person name="Kim C.S."/>
        </authorList>
    </citation>
    <scope>NUCLEOTIDE SEQUENCE</scope>
    <source>
        <strain evidence="1">KA19-0412C</strain>
    </source>
</reference>
<dbReference type="EMBL" id="JAIWOZ010000002">
    <property type="protein sequence ID" value="KAH6609222.1"/>
    <property type="molecule type" value="Genomic_DNA"/>
</dbReference>
<sequence length="71" mass="7809">MLKDFDLPWTWSVRGRLQIACKIERLAVKANSVGFGGPDPASGSAKRLYRQNGCGTEAVSIRMISSKDMHV</sequence>
<evidence type="ECO:0000313" key="1">
    <source>
        <dbReference type="EMBL" id="KAH6609222.1"/>
    </source>
</evidence>
<keyword evidence="2" id="KW-1185">Reference proteome</keyword>
<proteinExistence type="predicted"/>
<dbReference type="AlphaFoldDB" id="A0A9P8QV84"/>
<comment type="caution">
    <text evidence="1">The sequence shown here is derived from an EMBL/GenBank/DDBJ whole genome shotgun (WGS) entry which is preliminary data.</text>
</comment>
<name>A0A9P8QV84_9HYPO</name>
<dbReference type="Proteomes" id="UP000827724">
    <property type="component" value="Unassembled WGS sequence"/>
</dbReference>